<reference evidence="1" key="1">
    <citation type="submission" date="2014-11" db="EMBL/GenBank/DDBJ databases">
        <authorList>
            <person name="Amaro Gonzalez C."/>
        </authorList>
    </citation>
    <scope>NUCLEOTIDE SEQUENCE</scope>
</reference>
<sequence>MDKMLFSRAQNVLLIFHAFHFDSFGS</sequence>
<dbReference type="EMBL" id="GBXM01057882">
    <property type="protein sequence ID" value="JAH50695.1"/>
    <property type="molecule type" value="Transcribed_RNA"/>
</dbReference>
<accession>A0A0E9TCQ8</accession>
<name>A0A0E9TCQ8_ANGAN</name>
<dbReference type="AlphaFoldDB" id="A0A0E9TCQ8"/>
<reference evidence="1" key="2">
    <citation type="journal article" date="2015" name="Fish Shellfish Immunol.">
        <title>Early steps in the European eel (Anguilla anguilla)-Vibrio vulnificus interaction in the gills: Role of the RtxA13 toxin.</title>
        <authorList>
            <person name="Callol A."/>
            <person name="Pajuelo D."/>
            <person name="Ebbesson L."/>
            <person name="Teles M."/>
            <person name="MacKenzie S."/>
            <person name="Amaro C."/>
        </authorList>
    </citation>
    <scope>NUCLEOTIDE SEQUENCE</scope>
</reference>
<organism evidence="1">
    <name type="scientific">Anguilla anguilla</name>
    <name type="common">European freshwater eel</name>
    <name type="synonym">Muraena anguilla</name>
    <dbReference type="NCBI Taxonomy" id="7936"/>
    <lineage>
        <taxon>Eukaryota</taxon>
        <taxon>Metazoa</taxon>
        <taxon>Chordata</taxon>
        <taxon>Craniata</taxon>
        <taxon>Vertebrata</taxon>
        <taxon>Euteleostomi</taxon>
        <taxon>Actinopterygii</taxon>
        <taxon>Neopterygii</taxon>
        <taxon>Teleostei</taxon>
        <taxon>Anguilliformes</taxon>
        <taxon>Anguillidae</taxon>
        <taxon>Anguilla</taxon>
    </lineage>
</organism>
<proteinExistence type="predicted"/>
<evidence type="ECO:0000313" key="1">
    <source>
        <dbReference type="EMBL" id="JAH50695.1"/>
    </source>
</evidence>
<protein>
    <submittedName>
        <fullName evidence="1">Uncharacterized protein</fullName>
    </submittedName>
</protein>